<dbReference type="AlphaFoldDB" id="A0A323THF5"/>
<comment type="subunit">
    <text evidence="6">The glycine cleavage system is composed of four proteins: P, T, L and H. In this organism, the P 'protein' is a heterodimer of two subunits.</text>
</comment>
<organism evidence="9 10">
    <name type="scientific">Salipaludibacillus keqinensis</name>
    <dbReference type="NCBI Taxonomy" id="2045207"/>
    <lineage>
        <taxon>Bacteria</taxon>
        <taxon>Bacillati</taxon>
        <taxon>Bacillota</taxon>
        <taxon>Bacilli</taxon>
        <taxon>Bacillales</taxon>
        <taxon>Bacillaceae</taxon>
    </lineage>
</organism>
<dbReference type="GO" id="GO:0016594">
    <property type="term" value="F:glycine binding"/>
    <property type="evidence" value="ECO:0007669"/>
    <property type="project" value="TreeGrafter"/>
</dbReference>
<evidence type="ECO:0000256" key="5">
    <source>
        <dbReference type="ARBA" id="ARBA00049026"/>
    </source>
</evidence>
<evidence type="ECO:0000256" key="3">
    <source>
        <dbReference type="ARBA" id="ARBA00022898"/>
    </source>
</evidence>
<dbReference type="GO" id="GO:0005960">
    <property type="term" value="C:glycine cleavage complex"/>
    <property type="evidence" value="ECO:0007669"/>
    <property type="project" value="TreeGrafter"/>
</dbReference>
<dbReference type="HAMAP" id="MF_00713">
    <property type="entry name" value="GcvPB"/>
    <property type="match status" value="1"/>
</dbReference>
<name>A0A323THF5_9BACI</name>
<keyword evidence="3 6" id="KW-0663">Pyridoxal phosphate</keyword>
<dbReference type="GO" id="GO:0030170">
    <property type="term" value="F:pyridoxal phosphate binding"/>
    <property type="evidence" value="ECO:0007669"/>
    <property type="project" value="TreeGrafter"/>
</dbReference>
<dbReference type="FunFam" id="3.40.640.10:FF:000034">
    <property type="entry name" value="Probable glycine dehydrogenase (decarboxylating) subunit 2"/>
    <property type="match status" value="1"/>
</dbReference>
<dbReference type="Proteomes" id="UP000248214">
    <property type="component" value="Unassembled WGS sequence"/>
</dbReference>
<sequence length="487" mass="54604">MSENNQALIFELSKEGRIGHSLPEMDIEEMDINDLIPTQFQRKENPELPEVSELQIVRHYTALSRRNHGVDSGFYPLGSCTMKYNPKINEDVARYPGFAHLHPYQDETTIQGALELMYKLQRSLEEITGMDQVTLQPAAGAHGEWTGLMLIRAYHEANGDHQRTKVIVPDSAHGTNPASAVVAGFESVTVKSNEQGLVDLDHLRELVGNDTAALMLTNPNTLGLFEEQIVEMAEIIHEAGGKLYYDGANSNAILGITRPGDMGFDVVHLNLHKTFTTPHGGGGPGSGPVGVKQDLVPYLPAPLVQKDGDTYRLDYDIPESIGRVKPYYGNFGINVRAYTYIRTMGPVGLRMVSQFAVLNANYMLRRLEPYFDAPYKQHCKHEFVLSGKRQKKLGVRTLDMAKRLLDFGYHPPTIYFPINVEECMMIEPTETESKETLDEFCDAMIQIAKEVEETPEVVQEAPHNTVIDRLDETTAARKPVLRYQKES</sequence>
<dbReference type="EMBL" id="PDOD01000001">
    <property type="protein sequence ID" value="PYZ94331.1"/>
    <property type="molecule type" value="Genomic_DNA"/>
</dbReference>
<comment type="caution">
    <text evidence="9">The sequence shown here is derived from an EMBL/GenBank/DDBJ whole genome shotgun (WGS) entry which is preliminary data.</text>
</comment>
<evidence type="ECO:0000259" key="8">
    <source>
        <dbReference type="Pfam" id="PF21478"/>
    </source>
</evidence>
<dbReference type="OrthoDB" id="9801272at2"/>
<dbReference type="Gene3D" id="3.90.1150.10">
    <property type="entry name" value="Aspartate Aminotransferase, domain 1"/>
    <property type="match status" value="1"/>
</dbReference>
<dbReference type="InterPro" id="IPR015422">
    <property type="entry name" value="PyrdxlP-dep_Trfase_small"/>
</dbReference>
<evidence type="ECO:0000256" key="2">
    <source>
        <dbReference type="ARBA" id="ARBA00003788"/>
    </source>
</evidence>
<keyword evidence="4 6" id="KW-0560">Oxidoreductase</keyword>
<dbReference type="InterPro" id="IPR023012">
    <property type="entry name" value="GcvPB"/>
</dbReference>
<dbReference type="NCBIfam" id="NF003346">
    <property type="entry name" value="PRK04366.1"/>
    <property type="match status" value="1"/>
</dbReference>
<proteinExistence type="inferred from homology"/>
<dbReference type="InterPro" id="IPR049315">
    <property type="entry name" value="GDC-P_N"/>
</dbReference>
<comment type="catalytic activity">
    <reaction evidence="5 6">
        <text>N(6)-[(R)-lipoyl]-L-lysyl-[glycine-cleavage complex H protein] + glycine + H(+) = N(6)-[(R)-S(8)-aminomethyldihydrolipoyl]-L-lysyl-[glycine-cleavage complex H protein] + CO2</text>
        <dbReference type="Rhea" id="RHEA:24304"/>
        <dbReference type="Rhea" id="RHEA-COMP:10494"/>
        <dbReference type="Rhea" id="RHEA-COMP:10495"/>
        <dbReference type="ChEBI" id="CHEBI:15378"/>
        <dbReference type="ChEBI" id="CHEBI:16526"/>
        <dbReference type="ChEBI" id="CHEBI:57305"/>
        <dbReference type="ChEBI" id="CHEBI:83099"/>
        <dbReference type="ChEBI" id="CHEBI:83143"/>
        <dbReference type="EC" id="1.4.4.2"/>
    </reaction>
</comment>
<comment type="function">
    <text evidence="2 6">The glycine cleavage system catalyzes the degradation of glycine. The P protein binds the alpha-amino group of glycine through its pyridoxal phosphate cofactor; CO(2) is released and the remaining methylamine moiety is then transferred to the lipoamide cofactor of the H protein.</text>
</comment>
<dbReference type="RefSeq" id="WP_110607965.1">
    <property type="nucleotide sequence ID" value="NZ_PDOD01000001.1"/>
</dbReference>
<dbReference type="SUPFAM" id="SSF53383">
    <property type="entry name" value="PLP-dependent transferases"/>
    <property type="match status" value="1"/>
</dbReference>
<dbReference type="InterPro" id="IPR015421">
    <property type="entry name" value="PyrdxlP-dep_Trfase_major"/>
</dbReference>
<dbReference type="Gene3D" id="3.40.640.10">
    <property type="entry name" value="Type I PLP-dependent aspartate aminotransferase-like (Major domain)"/>
    <property type="match status" value="1"/>
</dbReference>
<dbReference type="Gene3D" id="6.20.440.10">
    <property type="match status" value="1"/>
</dbReference>
<dbReference type="GO" id="GO:0019464">
    <property type="term" value="P:glycine decarboxylation via glycine cleavage system"/>
    <property type="evidence" value="ECO:0007669"/>
    <property type="project" value="UniProtKB-UniRule"/>
</dbReference>
<dbReference type="CDD" id="cd00613">
    <property type="entry name" value="GDC-P"/>
    <property type="match status" value="1"/>
</dbReference>
<feature type="domain" description="Glycine dehydrogenase C-terminal" evidence="8">
    <location>
        <begin position="353"/>
        <end position="464"/>
    </location>
</feature>
<comment type="cofactor">
    <cofactor evidence="1 6">
        <name>pyridoxal 5'-phosphate</name>
        <dbReference type="ChEBI" id="CHEBI:597326"/>
    </cofactor>
</comment>
<dbReference type="InterPro" id="IPR020581">
    <property type="entry name" value="GDC_P"/>
</dbReference>
<dbReference type="PANTHER" id="PTHR11773">
    <property type="entry name" value="GLYCINE DEHYDROGENASE, DECARBOXYLATING"/>
    <property type="match status" value="1"/>
</dbReference>
<dbReference type="InterPro" id="IPR015424">
    <property type="entry name" value="PyrdxlP-dep_Trfase"/>
</dbReference>
<feature type="domain" description="Glycine cleavage system P-protein N-terminal" evidence="7">
    <location>
        <begin position="32"/>
        <end position="305"/>
    </location>
</feature>
<reference evidence="9 10" key="1">
    <citation type="submission" date="2017-10" db="EMBL/GenBank/DDBJ databases">
        <title>Bacillus sp. nov., a halophilic bacterium isolated from a Keqin Lake.</title>
        <authorList>
            <person name="Wang H."/>
        </authorList>
    </citation>
    <scope>NUCLEOTIDE SEQUENCE [LARGE SCALE GENOMIC DNA]</scope>
    <source>
        <strain evidence="9 10">KQ-12</strain>
    </source>
</reference>
<dbReference type="PANTHER" id="PTHR11773:SF1">
    <property type="entry name" value="GLYCINE DEHYDROGENASE (DECARBOXYLATING), MITOCHONDRIAL"/>
    <property type="match status" value="1"/>
</dbReference>
<evidence type="ECO:0000259" key="7">
    <source>
        <dbReference type="Pfam" id="PF02347"/>
    </source>
</evidence>
<evidence type="ECO:0000256" key="6">
    <source>
        <dbReference type="HAMAP-Rule" id="MF_00713"/>
    </source>
</evidence>
<accession>A0A323THF5</accession>
<evidence type="ECO:0000313" key="10">
    <source>
        <dbReference type="Proteomes" id="UP000248214"/>
    </source>
</evidence>
<gene>
    <name evidence="6" type="primary">gcvPB</name>
    <name evidence="9" type="ORF">CR194_02015</name>
</gene>
<dbReference type="Pfam" id="PF02347">
    <property type="entry name" value="GDC-P"/>
    <property type="match status" value="1"/>
</dbReference>
<feature type="modified residue" description="N6-(pyridoxal phosphate)lysine" evidence="6">
    <location>
        <position position="273"/>
    </location>
</feature>
<evidence type="ECO:0000256" key="4">
    <source>
        <dbReference type="ARBA" id="ARBA00023002"/>
    </source>
</evidence>
<comment type="similarity">
    <text evidence="6">Belongs to the GcvP family. C-terminal subunit subfamily.</text>
</comment>
<evidence type="ECO:0000256" key="1">
    <source>
        <dbReference type="ARBA" id="ARBA00001933"/>
    </source>
</evidence>
<dbReference type="GO" id="GO:0004375">
    <property type="term" value="F:glycine dehydrogenase (decarboxylating) activity"/>
    <property type="evidence" value="ECO:0007669"/>
    <property type="project" value="UniProtKB-EC"/>
</dbReference>
<evidence type="ECO:0000313" key="9">
    <source>
        <dbReference type="EMBL" id="PYZ94331.1"/>
    </source>
</evidence>
<dbReference type="Pfam" id="PF21478">
    <property type="entry name" value="GcvP2_C"/>
    <property type="match status" value="1"/>
</dbReference>
<dbReference type="EC" id="1.4.4.2" evidence="6"/>
<dbReference type="GO" id="GO:0005829">
    <property type="term" value="C:cytosol"/>
    <property type="evidence" value="ECO:0007669"/>
    <property type="project" value="TreeGrafter"/>
</dbReference>
<keyword evidence="10" id="KW-1185">Reference proteome</keyword>
<dbReference type="InterPro" id="IPR049316">
    <property type="entry name" value="GDC-P_C"/>
</dbReference>
<dbReference type="FunFam" id="3.90.1150.10:FF:000014">
    <property type="entry name" value="Probable glycine dehydrogenase (decarboxylating) subunit 2"/>
    <property type="match status" value="1"/>
</dbReference>
<protein>
    <recommendedName>
        <fullName evidence="6">Probable glycine dehydrogenase (decarboxylating) subunit 2</fullName>
        <ecNumber evidence="6">1.4.4.2</ecNumber>
    </recommendedName>
    <alternativeName>
        <fullName evidence="6">Glycine cleavage system P-protein subunit 2</fullName>
    </alternativeName>
    <alternativeName>
        <fullName evidence="6">Glycine decarboxylase subunit 2</fullName>
    </alternativeName>
    <alternativeName>
        <fullName evidence="6">Glycine dehydrogenase (aminomethyl-transferring) subunit 2</fullName>
    </alternativeName>
</protein>